<evidence type="ECO:0000313" key="3">
    <source>
        <dbReference type="EMBL" id="TGE01929.1"/>
    </source>
</evidence>
<keyword evidence="1" id="KW-0472">Membrane</keyword>
<dbReference type="AlphaFoldDB" id="A0A4Z0NXC3"/>
<dbReference type="RefSeq" id="WP_135413350.1">
    <property type="nucleotide sequence ID" value="NZ_SRLB01000002.1"/>
</dbReference>
<keyword evidence="4" id="KW-1185">Reference proteome</keyword>
<reference evidence="3 4" key="1">
    <citation type="submission" date="2019-04" db="EMBL/GenBank/DDBJ databases">
        <authorList>
            <person name="Feng G."/>
            <person name="Zhu H."/>
        </authorList>
    </citation>
    <scope>NUCLEOTIDE SEQUENCE [LARGE SCALE GENOMIC DNA]</scope>
    <source>
        <strain evidence="3 4">6HR-1</strain>
    </source>
</reference>
<name>A0A4Z0NXC3_9HYPH</name>
<gene>
    <name evidence="3" type="ORF">EU555_04480</name>
</gene>
<evidence type="ECO:0000256" key="1">
    <source>
        <dbReference type="SAM" id="Phobius"/>
    </source>
</evidence>
<keyword evidence="1" id="KW-0812">Transmembrane</keyword>
<feature type="domain" description="Putative Flp pilus-assembly TadG-like N-terminal" evidence="2">
    <location>
        <begin position="10"/>
        <end position="55"/>
    </location>
</feature>
<comment type="caution">
    <text evidence="3">The sequence shown here is derived from an EMBL/GenBank/DDBJ whole genome shotgun (WGS) entry which is preliminary data.</text>
</comment>
<accession>A0A4Z0NXC3</accession>
<dbReference type="InterPro" id="IPR028087">
    <property type="entry name" value="Tad_N"/>
</dbReference>
<evidence type="ECO:0000259" key="2">
    <source>
        <dbReference type="Pfam" id="PF13400"/>
    </source>
</evidence>
<feature type="transmembrane region" description="Helical" evidence="1">
    <location>
        <begin position="12"/>
        <end position="37"/>
    </location>
</feature>
<dbReference type="Proteomes" id="UP000297535">
    <property type="component" value="Unassembled WGS sequence"/>
</dbReference>
<keyword evidence="1" id="KW-1133">Transmembrane helix</keyword>
<evidence type="ECO:0000313" key="4">
    <source>
        <dbReference type="Proteomes" id="UP000297535"/>
    </source>
</evidence>
<dbReference type="EMBL" id="SRLB01000002">
    <property type="protein sequence ID" value="TGE01929.1"/>
    <property type="molecule type" value="Genomic_DNA"/>
</dbReference>
<organism evidence="3 4">
    <name type="scientific">Methylobacterium nonmethylotrophicum</name>
    <dbReference type="NCBI Taxonomy" id="1141884"/>
    <lineage>
        <taxon>Bacteria</taxon>
        <taxon>Pseudomonadati</taxon>
        <taxon>Pseudomonadota</taxon>
        <taxon>Alphaproteobacteria</taxon>
        <taxon>Hyphomicrobiales</taxon>
        <taxon>Methylobacteriaceae</taxon>
        <taxon>Methylobacterium</taxon>
    </lineage>
</organism>
<sequence>MIAFWSNRSGAGAVMAAPLLFIAAAVAGLVIDVGFAYRENNRLLTIAEAAALAAATFIDSTDRASALTAAQDLALRNAPLSKSLINRDDLVFGHWENGRFTEVGSINAVRATASMTPTKGNAFRTAFAKMFGSDHWSLSRSSVAMLGSQPLCILVLHPTHSDALDIDPGA</sequence>
<dbReference type="Pfam" id="PF13400">
    <property type="entry name" value="Tad"/>
    <property type="match status" value="1"/>
</dbReference>
<protein>
    <recommendedName>
        <fullName evidence="2">Putative Flp pilus-assembly TadG-like N-terminal domain-containing protein</fullName>
    </recommendedName>
</protein>
<proteinExistence type="predicted"/>